<dbReference type="EMBL" id="CM017704">
    <property type="protein sequence ID" value="TYG74998.1"/>
    <property type="molecule type" value="Genomic_DNA"/>
</dbReference>
<evidence type="ECO:0000313" key="1">
    <source>
        <dbReference type="EMBL" id="TYG74998.1"/>
    </source>
</evidence>
<dbReference type="AlphaFoldDB" id="A0A5D2D1Q0"/>
<proteinExistence type="predicted"/>
<dbReference type="Proteomes" id="UP000323506">
    <property type="component" value="Chromosome D04"/>
</dbReference>
<name>A0A5D2D1Q0_GOSDA</name>
<accession>A0A5D2D1Q0</accession>
<gene>
    <name evidence="1" type="ORF">ES288_D04G229000v1</name>
</gene>
<protein>
    <submittedName>
        <fullName evidence="1">Uncharacterized protein</fullName>
    </submittedName>
</protein>
<organism evidence="1 2">
    <name type="scientific">Gossypium darwinii</name>
    <name type="common">Darwin's cotton</name>
    <name type="synonym">Gossypium barbadense var. darwinii</name>
    <dbReference type="NCBI Taxonomy" id="34276"/>
    <lineage>
        <taxon>Eukaryota</taxon>
        <taxon>Viridiplantae</taxon>
        <taxon>Streptophyta</taxon>
        <taxon>Embryophyta</taxon>
        <taxon>Tracheophyta</taxon>
        <taxon>Spermatophyta</taxon>
        <taxon>Magnoliopsida</taxon>
        <taxon>eudicotyledons</taxon>
        <taxon>Gunneridae</taxon>
        <taxon>Pentapetalae</taxon>
        <taxon>rosids</taxon>
        <taxon>malvids</taxon>
        <taxon>Malvales</taxon>
        <taxon>Malvaceae</taxon>
        <taxon>Malvoideae</taxon>
        <taxon>Gossypium</taxon>
    </lineage>
</organism>
<sequence>MNNFSSGLLPHAISKTLQNYRHRICMKQPRNPLKPSILAPYVPFSYNETRSCFFRFNFTIPKSEILGLRFSSM</sequence>
<evidence type="ECO:0000313" key="2">
    <source>
        <dbReference type="Proteomes" id="UP000323506"/>
    </source>
</evidence>
<reference evidence="1 2" key="1">
    <citation type="submission" date="2019-06" db="EMBL/GenBank/DDBJ databases">
        <title>WGS assembly of Gossypium darwinii.</title>
        <authorList>
            <person name="Chen Z.J."/>
            <person name="Sreedasyam A."/>
            <person name="Ando A."/>
            <person name="Song Q."/>
            <person name="De L."/>
            <person name="Hulse-Kemp A."/>
            <person name="Ding M."/>
            <person name="Ye W."/>
            <person name="Kirkbride R."/>
            <person name="Jenkins J."/>
            <person name="Plott C."/>
            <person name="Lovell J."/>
            <person name="Lin Y.-M."/>
            <person name="Vaughn R."/>
            <person name="Liu B."/>
            <person name="Li W."/>
            <person name="Simpson S."/>
            <person name="Scheffler B."/>
            <person name="Saski C."/>
            <person name="Grover C."/>
            <person name="Hu G."/>
            <person name="Conover J."/>
            <person name="Carlson J."/>
            <person name="Shu S."/>
            <person name="Boston L."/>
            <person name="Williams M."/>
            <person name="Peterson D."/>
            <person name="Mcgee K."/>
            <person name="Jones D."/>
            <person name="Wendel J."/>
            <person name="Stelly D."/>
            <person name="Grimwood J."/>
            <person name="Schmutz J."/>
        </authorList>
    </citation>
    <scope>NUCLEOTIDE SEQUENCE [LARGE SCALE GENOMIC DNA]</scope>
    <source>
        <strain evidence="1">1808015.09</strain>
    </source>
</reference>
<keyword evidence="2" id="KW-1185">Reference proteome</keyword>